<keyword evidence="2" id="KW-1185">Reference proteome</keyword>
<evidence type="ECO:0000313" key="2">
    <source>
        <dbReference type="Proteomes" id="UP000814128"/>
    </source>
</evidence>
<keyword evidence="1" id="KW-0808">Transferase</keyword>
<reference evidence="1" key="1">
    <citation type="submission" date="2021-02" db="EMBL/GenBank/DDBJ databases">
        <authorList>
            <consortium name="DOE Joint Genome Institute"/>
            <person name="Ahrendt S."/>
            <person name="Looney B.P."/>
            <person name="Miyauchi S."/>
            <person name="Morin E."/>
            <person name="Drula E."/>
            <person name="Courty P.E."/>
            <person name="Chicoki N."/>
            <person name="Fauchery L."/>
            <person name="Kohler A."/>
            <person name="Kuo A."/>
            <person name="Labutti K."/>
            <person name="Pangilinan J."/>
            <person name="Lipzen A."/>
            <person name="Riley R."/>
            <person name="Andreopoulos W."/>
            <person name="He G."/>
            <person name="Johnson J."/>
            <person name="Barry K.W."/>
            <person name="Grigoriev I.V."/>
            <person name="Nagy L."/>
            <person name="Hibbett D."/>
            <person name="Henrissat B."/>
            <person name="Matheny P.B."/>
            <person name="Labbe J."/>
            <person name="Martin F."/>
        </authorList>
    </citation>
    <scope>NUCLEOTIDE SEQUENCE</scope>
    <source>
        <strain evidence="1">EC-137</strain>
    </source>
</reference>
<gene>
    <name evidence="1" type="ORF">K488DRAFT_85999</name>
</gene>
<dbReference type="Proteomes" id="UP000814128">
    <property type="component" value="Unassembled WGS sequence"/>
</dbReference>
<protein>
    <submittedName>
        <fullName evidence="1">Nucleotidylyl transferase</fullName>
    </submittedName>
</protein>
<comment type="caution">
    <text evidence="1">The sequence shown here is derived from an EMBL/GenBank/DDBJ whole genome shotgun (WGS) entry which is preliminary data.</text>
</comment>
<organism evidence="1 2">
    <name type="scientific">Vararia minispora EC-137</name>
    <dbReference type="NCBI Taxonomy" id="1314806"/>
    <lineage>
        <taxon>Eukaryota</taxon>
        <taxon>Fungi</taxon>
        <taxon>Dikarya</taxon>
        <taxon>Basidiomycota</taxon>
        <taxon>Agaricomycotina</taxon>
        <taxon>Agaricomycetes</taxon>
        <taxon>Russulales</taxon>
        <taxon>Lachnocladiaceae</taxon>
        <taxon>Vararia</taxon>
    </lineage>
</organism>
<reference evidence="1" key="2">
    <citation type="journal article" date="2022" name="New Phytol.">
        <title>Evolutionary transition to the ectomycorrhizal habit in the genomes of a hyperdiverse lineage of mushroom-forming fungi.</title>
        <authorList>
            <person name="Looney B."/>
            <person name="Miyauchi S."/>
            <person name="Morin E."/>
            <person name="Drula E."/>
            <person name="Courty P.E."/>
            <person name="Kohler A."/>
            <person name="Kuo A."/>
            <person name="LaButti K."/>
            <person name="Pangilinan J."/>
            <person name="Lipzen A."/>
            <person name="Riley R."/>
            <person name="Andreopoulos W."/>
            <person name="He G."/>
            <person name="Johnson J."/>
            <person name="Nolan M."/>
            <person name="Tritt A."/>
            <person name="Barry K.W."/>
            <person name="Grigoriev I.V."/>
            <person name="Nagy L.G."/>
            <person name="Hibbett D."/>
            <person name="Henrissat B."/>
            <person name="Matheny P.B."/>
            <person name="Labbe J."/>
            <person name="Martin F.M."/>
        </authorList>
    </citation>
    <scope>NUCLEOTIDE SEQUENCE</scope>
    <source>
        <strain evidence="1">EC-137</strain>
    </source>
</reference>
<sequence length="394" mass="44328">MSARDGELGDVRIRVSRLGDRVMHDHKLYSPKLHMDHLEPPPSGEPTMLNASFDRVLLLATLPDLETPHFLGPAIANAARCARERLVIVLYSRSFNSRRVPPQQFSPSSKHEHRSSIHSIDMDISHVALWDEVQRILTYAYVQATAIAQELDRMLFEVDVLLKGLDEELPTGLSEGMEITFRIEGDCIPAPIPASVTSLRTKWCPRSLESRAVTPVSNQVASAEPSSYRVVALGGTFDHLHAGHKILLGMAAWIADEKIIVGVTDDALLKTKKHREYLEDITTRIRRTREFLELVKPGIEYYIVPLHDVYGPTGEDPDVQALVVSHETISGGQAIDEIRRERSLPPLRTFIIDVISHSDSRLDPADVEALKHTKMSSTFIREWIARNQTRHKTD</sequence>
<name>A0ACB8QKA0_9AGAM</name>
<proteinExistence type="predicted"/>
<accession>A0ACB8QKA0</accession>
<dbReference type="EMBL" id="MU273551">
    <property type="protein sequence ID" value="KAI0032261.1"/>
    <property type="molecule type" value="Genomic_DNA"/>
</dbReference>
<evidence type="ECO:0000313" key="1">
    <source>
        <dbReference type="EMBL" id="KAI0032261.1"/>
    </source>
</evidence>